<dbReference type="PROSITE" id="PS00061">
    <property type="entry name" value="ADH_SHORT"/>
    <property type="match status" value="1"/>
</dbReference>
<gene>
    <name evidence="5" type="ORF">ACFFGH_27750</name>
</gene>
<name>A0ABV6RYU4_9GAMM</name>
<dbReference type="PANTHER" id="PTHR44196">
    <property type="entry name" value="DEHYDROGENASE/REDUCTASE SDR FAMILY MEMBER 7B"/>
    <property type="match status" value="1"/>
</dbReference>
<dbReference type="SUPFAM" id="SSF51735">
    <property type="entry name" value="NAD(P)-binding Rossmann-fold domains"/>
    <property type="match status" value="1"/>
</dbReference>
<dbReference type="EMBL" id="JBHLTG010000008">
    <property type="protein sequence ID" value="MFC0681642.1"/>
    <property type="molecule type" value="Genomic_DNA"/>
</dbReference>
<keyword evidence="6" id="KW-1185">Reference proteome</keyword>
<comment type="caution">
    <text evidence="5">The sequence shown here is derived from an EMBL/GenBank/DDBJ whole genome shotgun (WGS) entry which is preliminary data.</text>
</comment>
<evidence type="ECO:0000313" key="5">
    <source>
        <dbReference type="EMBL" id="MFC0681642.1"/>
    </source>
</evidence>
<dbReference type="PANTHER" id="PTHR44196:SF1">
    <property type="entry name" value="DEHYDROGENASE_REDUCTASE SDR FAMILY MEMBER 7B"/>
    <property type="match status" value="1"/>
</dbReference>
<accession>A0ABV6RYU4</accession>
<dbReference type="RefSeq" id="WP_386674630.1">
    <property type="nucleotide sequence ID" value="NZ_JBHLTG010000008.1"/>
</dbReference>
<dbReference type="PRINTS" id="PR00081">
    <property type="entry name" value="GDHRDH"/>
</dbReference>
<dbReference type="InterPro" id="IPR002347">
    <property type="entry name" value="SDR_fam"/>
</dbReference>
<evidence type="ECO:0000256" key="1">
    <source>
        <dbReference type="ARBA" id="ARBA00006484"/>
    </source>
</evidence>
<dbReference type="InterPro" id="IPR057326">
    <property type="entry name" value="KR_dom"/>
</dbReference>
<proteinExistence type="inferred from homology"/>
<keyword evidence="2" id="KW-0560">Oxidoreductase</keyword>
<dbReference type="Gene3D" id="3.40.50.720">
    <property type="entry name" value="NAD(P)-binding Rossmann-like Domain"/>
    <property type="match status" value="1"/>
</dbReference>
<evidence type="ECO:0000259" key="4">
    <source>
        <dbReference type="SMART" id="SM00822"/>
    </source>
</evidence>
<protein>
    <submittedName>
        <fullName evidence="5">SDR family oxidoreductase</fullName>
    </submittedName>
</protein>
<feature type="domain" description="Ketoreductase" evidence="4">
    <location>
        <begin position="8"/>
        <end position="195"/>
    </location>
</feature>
<dbReference type="InterPro" id="IPR036291">
    <property type="entry name" value="NAD(P)-bd_dom_sf"/>
</dbReference>
<dbReference type="Pfam" id="PF00106">
    <property type="entry name" value="adh_short"/>
    <property type="match status" value="1"/>
</dbReference>
<evidence type="ECO:0000256" key="3">
    <source>
        <dbReference type="RuleBase" id="RU000363"/>
    </source>
</evidence>
<comment type="similarity">
    <text evidence="1 3">Belongs to the short-chain dehydrogenases/reductases (SDR) family.</text>
</comment>
<evidence type="ECO:0000313" key="6">
    <source>
        <dbReference type="Proteomes" id="UP001589896"/>
    </source>
</evidence>
<organism evidence="5 6">
    <name type="scientific">Lysobacter korlensis</name>
    <dbReference type="NCBI Taxonomy" id="553636"/>
    <lineage>
        <taxon>Bacteria</taxon>
        <taxon>Pseudomonadati</taxon>
        <taxon>Pseudomonadota</taxon>
        <taxon>Gammaproteobacteria</taxon>
        <taxon>Lysobacterales</taxon>
        <taxon>Lysobacteraceae</taxon>
        <taxon>Lysobacter</taxon>
    </lineage>
</organism>
<evidence type="ECO:0000256" key="2">
    <source>
        <dbReference type="ARBA" id="ARBA00023002"/>
    </source>
</evidence>
<dbReference type="NCBIfam" id="NF005495">
    <property type="entry name" value="PRK07109.1"/>
    <property type="match status" value="1"/>
</dbReference>
<dbReference type="Proteomes" id="UP001589896">
    <property type="component" value="Unassembled WGS sequence"/>
</dbReference>
<reference evidence="5 6" key="1">
    <citation type="submission" date="2024-09" db="EMBL/GenBank/DDBJ databases">
        <authorList>
            <person name="Sun Q."/>
            <person name="Mori K."/>
        </authorList>
    </citation>
    <scope>NUCLEOTIDE SEQUENCE [LARGE SCALE GENOMIC DNA]</scope>
    <source>
        <strain evidence="5 6">KCTC 23076</strain>
    </source>
</reference>
<dbReference type="InterPro" id="IPR020904">
    <property type="entry name" value="Sc_DH/Rdtase_CS"/>
</dbReference>
<dbReference type="PRINTS" id="PR00080">
    <property type="entry name" value="SDRFAMILY"/>
</dbReference>
<dbReference type="SMART" id="SM00822">
    <property type="entry name" value="PKS_KR"/>
    <property type="match status" value="1"/>
</dbReference>
<sequence length="327" mass="34397">MSESFGKPVVVITGASSGIGRATALRFAKSGAALMLAARGQDGLDSVAAECAELGAETETRSVDVTDEDAMLELAQQTVARFGRIDVWVNNAAVGVFGPIDELPTEAIRRVLDVNILGYVYGVRAVLPQLKRQGTGVIINVSSLTAPIPQPYTAPYSMSKAAVRSLSASVRSELRLGGHAGVRVCTVMPPAIDTPFFDNAANYTGRRARAMPPVYPPEKVARTILRLSRMPRREVIVGAIGSSFVQQGKLAPGMMERSMAAMVENTHLSKNEPVARTSGNLFAPSSASTSGSLHGGWDGGRKTAVRVGVGTVALLAGGVAVVRRLLR</sequence>